<comment type="caution">
    <text evidence="8">The sequence shown here is derived from an EMBL/GenBank/DDBJ whole genome shotgun (WGS) entry which is preliminary data.</text>
</comment>
<sequence length="292" mass="29510">MTSPTPATPGGAAHPDVPAVSGKLHQPTPANPQFPRKREVAAALTATVDAATPAVSGKWRSPLRRAADSPRSGHLAAALTALVAVLVAGCGGPGAPGPDEKVPQPFAACAPLTGGAATASQPSGAPSSAAVPDASPAIGASPGQAASAGARPAAKLRVVDLPELSLPCLAGGDDVRLGELRGPLVINLWGSWCEPCRAELPALQRLADSGRVPVLGVVTRDDRAKAAWLADELRIGMPAVYDRGGTLQAALGEKVLPMTLLVGPDGRAAVYRDVALTDETLSRLVDQHLGRV</sequence>
<dbReference type="GO" id="GO:0017004">
    <property type="term" value="P:cytochrome complex assembly"/>
    <property type="evidence" value="ECO:0007669"/>
    <property type="project" value="UniProtKB-KW"/>
</dbReference>
<feature type="compositionally biased region" description="Low complexity" evidence="6">
    <location>
        <begin position="116"/>
        <end position="146"/>
    </location>
</feature>
<dbReference type="InterPro" id="IPR000866">
    <property type="entry name" value="AhpC/TSA"/>
</dbReference>
<keyword evidence="9" id="KW-1185">Reference proteome</keyword>
<evidence type="ECO:0000256" key="6">
    <source>
        <dbReference type="SAM" id="MobiDB-lite"/>
    </source>
</evidence>
<keyword evidence="3" id="KW-0735">Signal-anchor</keyword>
<keyword evidence="4" id="KW-1015">Disulfide bond</keyword>
<evidence type="ECO:0000256" key="3">
    <source>
        <dbReference type="ARBA" id="ARBA00022968"/>
    </source>
</evidence>
<dbReference type="PROSITE" id="PS00194">
    <property type="entry name" value="THIOREDOXIN_1"/>
    <property type="match status" value="1"/>
</dbReference>
<evidence type="ECO:0000256" key="4">
    <source>
        <dbReference type="ARBA" id="ARBA00023157"/>
    </source>
</evidence>
<dbReference type="CDD" id="cd02966">
    <property type="entry name" value="TlpA_like_family"/>
    <property type="match status" value="1"/>
</dbReference>
<gene>
    <name evidence="8" type="ORF">Cba03nite_26990</name>
</gene>
<dbReference type="Pfam" id="PF00578">
    <property type="entry name" value="AhpC-TSA"/>
    <property type="match status" value="1"/>
</dbReference>
<comment type="subcellular location">
    <subcellularLocation>
        <location evidence="1">Cell envelope</location>
    </subcellularLocation>
</comment>
<dbReference type="InterPro" id="IPR013766">
    <property type="entry name" value="Thioredoxin_domain"/>
</dbReference>
<dbReference type="GO" id="GO:0016209">
    <property type="term" value="F:antioxidant activity"/>
    <property type="evidence" value="ECO:0007669"/>
    <property type="project" value="InterPro"/>
</dbReference>
<keyword evidence="5" id="KW-0676">Redox-active center</keyword>
<dbReference type="GO" id="GO:0030313">
    <property type="term" value="C:cell envelope"/>
    <property type="evidence" value="ECO:0007669"/>
    <property type="project" value="UniProtKB-SubCell"/>
</dbReference>
<proteinExistence type="predicted"/>
<keyword evidence="2" id="KW-0201">Cytochrome c-type biogenesis</keyword>
<feature type="domain" description="Thioredoxin" evidence="7">
    <location>
        <begin position="155"/>
        <end position="290"/>
    </location>
</feature>
<evidence type="ECO:0000259" key="7">
    <source>
        <dbReference type="PROSITE" id="PS51352"/>
    </source>
</evidence>
<evidence type="ECO:0000256" key="5">
    <source>
        <dbReference type="ARBA" id="ARBA00023284"/>
    </source>
</evidence>
<evidence type="ECO:0000313" key="8">
    <source>
        <dbReference type="EMBL" id="GIF81350.1"/>
    </source>
</evidence>
<dbReference type="InterPro" id="IPR050553">
    <property type="entry name" value="Thioredoxin_ResA/DsbE_sf"/>
</dbReference>
<dbReference type="InterPro" id="IPR017937">
    <property type="entry name" value="Thioredoxin_CS"/>
</dbReference>
<evidence type="ECO:0000256" key="1">
    <source>
        <dbReference type="ARBA" id="ARBA00004196"/>
    </source>
</evidence>
<feature type="compositionally biased region" description="Low complexity" evidence="6">
    <location>
        <begin position="1"/>
        <end position="13"/>
    </location>
</feature>
<name>A0A8J3NKB6_9ACTN</name>
<dbReference type="GO" id="GO:0016491">
    <property type="term" value="F:oxidoreductase activity"/>
    <property type="evidence" value="ECO:0007669"/>
    <property type="project" value="InterPro"/>
</dbReference>
<dbReference type="PANTHER" id="PTHR42852:SF6">
    <property type="entry name" value="THIOL:DISULFIDE INTERCHANGE PROTEIN DSBE"/>
    <property type="match status" value="1"/>
</dbReference>
<dbReference type="PROSITE" id="PS51352">
    <property type="entry name" value="THIOREDOXIN_2"/>
    <property type="match status" value="1"/>
</dbReference>
<evidence type="ECO:0000313" key="9">
    <source>
        <dbReference type="Proteomes" id="UP000601223"/>
    </source>
</evidence>
<protein>
    <recommendedName>
        <fullName evidence="7">Thioredoxin domain-containing protein</fullName>
    </recommendedName>
</protein>
<dbReference type="Gene3D" id="3.40.30.10">
    <property type="entry name" value="Glutaredoxin"/>
    <property type="match status" value="1"/>
</dbReference>
<organism evidence="8 9">
    <name type="scientific">Catellatospora bangladeshensis</name>
    <dbReference type="NCBI Taxonomy" id="310355"/>
    <lineage>
        <taxon>Bacteria</taxon>
        <taxon>Bacillati</taxon>
        <taxon>Actinomycetota</taxon>
        <taxon>Actinomycetes</taxon>
        <taxon>Micromonosporales</taxon>
        <taxon>Micromonosporaceae</taxon>
        <taxon>Catellatospora</taxon>
    </lineage>
</organism>
<dbReference type="Proteomes" id="UP000601223">
    <property type="component" value="Unassembled WGS sequence"/>
</dbReference>
<dbReference type="EMBL" id="BONF01000012">
    <property type="protein sequence ID" value="GIF81350.1"/>
    <property type="molecule type" value="Genomic_DNA"/>
</dbReference>
<accession>A0A8J3NKB6</accession>
<dbReference type="SUPFAM" id="SSF52833">
    <property type="entry name" value="Thioredoxin-like"/>
    <property type="match status" value="1"/>
</dbReference>
<dbReference type="PANTHER" id="PTHR42852">
    <property type="entry name" value="THIOL:DISULFIDE INTERCHANGE PROTEIN DSBE"/>
    <property type="match status" value="1"/>
</dbReference>
<feature type="region of interest" description="Disordered" evidence="6">
    <location>
        <begin position="1"/>
        <end position="36"/>
    </location>
</feature>
<reference evidence="8 9" key="1">
    <citation type="submission" date="2021-01" db="EMBL/GenBank/DDBJ databases">
        <title>Whole genome shotgun sequence of Catellatospora bangladeshensis NBRC 107357.</title>
        <authorList>
            <person name="Komaki H."/>
            <person name="Tamura T."/>
        </authorList>
    </citation>
    <scope>NUCLEOTIDE SEQUENCE [LARGE SCALE GENOMIC DNA]</scope>
    <source>
        <strain evidence="8 9">NBRC 107357</strain>
    </source>
</reference>
<evidence type="ECO:0000256" key="2">
    <source>
        <dbReference type="ARBA" id="ARBA00022748"/>
    </source>
</evidence>
<feature type="region of interest" description="Disordered" evidence="6">
    <location>
        <begin position="113"/>
        <end position="146"/>
    </location>
</feature>
<dbReference type="AlphaFoldDB" id="A0A8J3NKB6"/>
<keyword evidence="3" id="KW-0812">Transmembrane</keyword>
<dbReference type="InterPro" id="IPR036249">
    <property type="entry name" value="Thioredoxin-like_sf"/>
</dbReference>